<dbReference type="CDD" id="cd02440">
    <property type="entry name" value="AdoMet_MTases"/>
    <property type="match status" value="1"/>
</dbReference>
<proteinExistence type="predicted"/>
<keyword evidence="1" id="KW-0732">Signal</keyword>
<dbReference type="EMBL" id="CENE01000011">
    <property type="protein sequence ID" value="CEQ41112.1"/>
    <property type="molecule type" value="Genomic_DNA"/>
</dbReference>
<dbReference type="AlphaFoldDB" id="A0A0D6EM85"/>
<reference evidence="3" key="1">
    <citation type="submission" date="2015-02" db="EMBL/GenBank/DDBJ databases">
        <authorList>
            <person name="Gon?alves P."/>
        </authorList>
    </citation>
    <scope>NUCLEOTIDE SEQUENCE [LARGE SCALE GENOMIC DNA]</scope>
</reference>
<gene>
    <name evidence="2" type="primary">SPOSA6832_02787</name>
</gene>
<sequence length="335" mass="36669">MLLYLSFLLGLLGPRLISYALALLSPSRASEVYEESDSLTLNLTVPPTRWFNMGWWKQGRTETFPDAAAELCRRVAVAAKLRPGERICEVGYGFGDSTLLLAREFSPSSYVGFTSLPSQHAVAGKSPAHLTLCHHSPPFPPARRAAEAQLDPTRFRLRHGDAAKDLRTLPSGSADAVIAVDCAYHFRPRSAFLSSAHRLLARSGRLALTDLALPSKPLPLVDRLLLALVCLAAGLPLGNLRTADSYRAELSALGYEPESIEMTDISDEVWPGFLAFVARREEQLGRPGVLGTSWSGLRAYARVVRWYSGVGGGRSRLRFYLISATKARGRASKVY</sequence>
<dbReference type="Gene3D" id="3.40.50.150">
    <property type="entry name" value="Vaccinia Virus protein VP39"/>
    <property type="match status" value="1"/>
</dbReference>
<accession>A0A0D6EM85</accession>
<protein>
    <submittedName>
        <fullName evidence="2">SPOSA6832_02787-mRNA-1:cds</fullName>
    </submittedName>
</protein>
<evidence type="ECO:0000313" key="2">
    <source>
        <dbReference type="EMBL" id="CEQ41112.1"/>
    </source>
</evidence>
<evidence type="ECO:0000313" key="3">
    <source>
        <dbReference type="Proteomes" id="UP000243876"/>
    </source>
</evidence>
<organism evidence="2 3">
    <name type="scientific">Sporidiobolus salmonicolor</name>
    <name type="common">Yeast-like fungus</name>
    <name type="synonym">Sporobolomyces salmonicolor</name>
    <dbReference type="NCBI Taxonomy" id="5005"/>
    <lineage>
        <taxon>Eukaryota</taxon>
        <taxon>Fungi</taxon>
        <taxon>Dikarya</taxon>
        <taxon>Basidiomycota</taxon>
        <taxon>Pucciniomycotina</taxon>
        <taxon>Microbotryomycetes</taxon>
        <taxon>Sporidiobolales</taxon>
        <taxon>Sporidiobolaceae</taxon>
        <taxon>Sporobolomyces</taxon>
    </lineage>
</organism>
<feature type="signal peptide" evidence="1">
    <location>
        <begin position="1"/>
        <end position="22"/>
    </location>
</feature>
<dbReference type="OrthoDB" id="61390at2759"/>
<evidence type="ECO:0000256" key="1">
    <source>
        <dbReference type="SAM" id="SignalP"/>
    </source>
</evidence>
<dbReference type="InterPro" id="IPR029063">
    <property type="entry name" value="SAM-dependent_MTases_sf"/>
</dbReference>
<name>A0A0D6EM85_SPOSA</name>
<dbReference type="SUPFAM" id="SSF53335">
    <property type="entry name" value="S-adenosyl-L-methionine-dependent methyltransferases"/>
    <property type="match status" value="1"/>
</dbReference>
<keyword evidence="3" id="KW-1185">Reference proteome</keyword>
<feature type="chain" id="PRO_5002303410" evidence="1">
    <location>
        <begin position="23"/>
        <end position="335"/>
    </location>
</feature>
<dbReference type="Pfam" id="PF13489">
    <property type="entry name" value="Methyltransf_23"/>
    <property type="match status" value="1"/>
</dbReference>
<dbReference type="Proteomes" id="UP000243876">
    <property type="component" value="Unassembled WGS sequence"/>
</dbReference>